<dbReference type="InterPro" id="IPR044922">
    <property type="entry name" value="DUF2063_N_sf"/>
</dbReference>
<accession>A0A9X1ZDZ9</accession>
<dbReference type="Pfam" id="PF09836">
    <property type="entry name" value="DUF2063"/>
    <property type="match status" value="1"/>
</dbReference>
<keyword evidence="3" id="KW-0238">DNA-binding</keyword>
<organism evidence="3 4">
    <name type="scientific">Shewanella pneumatophori</name>
    <dbReference type="NCBI Taxonomy" id="314092"/>
    <lineage>
        <taxon>Bacteria</taxon>
        <taxon>Pseudomonadati</taxon>
        <taxon>Pseudomonadota</taxon>
        <taxon>Gammaproteobacteria</taxon>
        <taxon>Alteromonadales</taxon>
        <taxon>Shewanellaceae</taxon>
        <taxon>Shewanella</taxon>
    </lineage>
</organism>
<dbReference type="RefSeq" id="WP_248951518.1">
    <property type="nucleotide sequence ID" value="NZ_JAKILB010000015.1"/>
</dbReference>
<dbReference type="InterPro" id="IPR018640">
    <property type="entry name" value="DUF2063"/>
</dbReference>
<evidence type="ECO:0000313" key="4">
    <source>
        <dbReference type="Proteomes" id="UP001139293"/>
    </source>
</evidence>
<reference evidence="3" key="1">
    <citation type="submission" date="2022-01" db="EMBL/GenBank/DDBJ databases">
        <title>Whole genome-based taxonomy of the Shewanellaceae.</title>
        <authorList>
            <person name="Martin-Rodriguez A.J."/>
        </authorList>
    </citation>
    <scope>NUCLEOTIDE SEQUENCE</scope>
    <source>
        <strain evidence="3">KCTC 23973</strain>
    </source>
</reference>
<feature type="region of interest" description="Disordered" evidence="1">
    <location>
        <begin position="185"/>
        <end position="213"/>
    </location>
</feature>
<dbReference type="Proteomes" id="UP001139293">
    <property type="component" value="Unassembled WGS sequence"/>
</dbReference>
<dbReference type="EMBL" id="JAKILB010000015">
    <property type="protein sequence ID" value="MCL1140514.1"/>
    <property type="molecule type" value="Genomic_DNA"/>
</dbReference>
<protein>
    <submittedName>
        <fullName evidence="3">DNA-binding domain-containing protein</fullName>
    </submittedName>
</protein>
<proteinExistence type="predicted"/>
<name>A0A9X1ZDZ9_9GAMM</name>
<evidence type="ECO:0000313" key="3">
    <source>
        <dbReference type="EMBL" id="MCL1140514.1"/>
    </source>
</evidence>
<dbReference type="Gene3D" id="1.10.150.690">
    <property type="entry name" value="DUF2063"/>
    <property type="match status" value="1"/>
</dbReference>
<dbReference type="GO" id="GO:0003677">
    <property type="term" value="F:DNA binding"/>
    <property type="evidence" value="ECO:0007669"/>
    <property type="project" value="UniProtKB-KW"/>
</dbReference>
<evidence type="ECO:0000259" key="2">
    <source>
        <dbReference type="Pfam" id="PF09836"/>
    </source>
</evidence>
<feature type="domain" description="Putative DNA-binding" evidence="2">
    <location>
        <begin position="5"/>
        <end position="95"/>
    </location>
</feature>
<comment type="caution">
    <text evidence="3">The sequence shown here is derived from an EMBL/GenBank/DDBJ whole genome shotgun (WGS) entry which is preliminary data.</text>
</comment>
<gene>
    <name evidence="3" type="ORF">L2740_18425</name>
</gene>
<feature type="compositionally biased region" description="Polar residues" evidence="1">
    <location>
        <begin position="187"/>
        <end position="199"/>
    </location>
</feature>
<evidence type="ECO:0000256" key="1">
    <source>
        <dbReference type="SAM" id="MobiDB-lite"/>
    </source>
</evidence>
<sequence length="290" mass="33046">MRLAQWQSAFVNALAPQQSDASLLDLVTNEQKQRFHIYQNNAFQAQLNALQQTFPVCHIVVGELCFSQLAKRYTLQYPLRDLNLNSYGQNFPGWLTQEITNYSAFKDLAYLGELAQLEWQINQSYYAMDSDSFMLNHNELAQLASLADAAQQQAILLLSPAVSLLNCGFPVEKIWQKYQSHRASHAQVEQDSTSSNSNQAKDEQGPAEQLSNEKLRDKHRHLVIYRQQYQSKVCSVEPNQMQLLQAIASQQTLAELTASEIDLNLLTELIERQWLCGFSLQQLDDVTEDG</sequence>
<dbReference type="AlphaFoldDB" id="A0A9X1ZDZ9"/>
<keyword evidence="4" id="KW-1185">Reference proteome</keyword>